<dbReference type="GO" id="GO:0008168">
    <property type="term" value="F:methyltransferase activity"/>
    <property type="evidence" value="ECO:0007669"/>
    <property type="project" value="UniProtKB-KW"/>
</dbReference>
<evidence type="ECO:0000256" key="4">
    <source>
        <dbReference type="ARBA" id="ARBA00023136"/>
    </source>
</evidence>
<keyword evidence="3 5" id="KW-1133">Transmembrane helix</keyword>
<evidence type="ECO:0000256" key="1">
    <source>
        <dbReference type="ARBA" id="ARBA00004127"/>
    </source>
</evidence>
<sequence length="155" mass="17393">MVYSDNRSHRYGNWLVVLQFSLLFGLILITSPLSAIVSGNPGTLITMSISVIVALAALQANQFGNFNIHPSPKQNGRLVEDGIYRHIRHPMYTAVMLFGLACMLANPSLESALMLIALCLVLVRKARLEETWLMQKYPSYSDYLSKSRAFLPLLY</sequence>
<protein>
    <submittedName>
        <fullName evidence="6">Isoprenylcysteine carboxyl methyltransferase</fullName>
    </submittedName>
</protein>
<dbReference type="Pfam" id="PF04191">
    <property type="entry name" value="PEMT"/>
    <property type="match status" value="1"/>
</dbReference>
<comment type="subcellular location">
    <subcellularLocation>
        <location evidence="1">Endomembrane system</location>
        <topology evidence="1">Multi-pass membrane protein</topology>
    </subcellularLocation>
</comment>
<feature type="transmembrane region" description="Helical" evidence="5">
    <location>
        <begin position="12"/>
        <end position="30"/>
    </location>
</feature>
<accession>A0A7R6TN01</accession>
<feature type="transmembrane region" description="Helical" evidence="5">
    <location>
        <begin position="42"/>
        <end position="60"/>
    </location>
</feature>
<dbReference type="GO" id="GO:0032259">
    <property type="term" value="P:methylation"/>
    <property type="evidence" value="ECO:0007669"/>
    <property type="project" value="UniProtKB-KW"/>
</dbReference>
<dbReference type="PANTHER" id="PTHR43847">
    <property type="entry name" value="BLL3993 PROTEIN"/>
    <property type="match status" value="1"/>
</dbReference>
<dbReference type="EMBL" id="AP022345">
    <property type="protein sequence ID" value="BBU69037.1"/>
    <property type="molecule type" value="Genomic_DNA"/>
</dbReference>
<keyword evidence="2 5" id="KW-0812">Transmembrane</keyword>
<evidence type="ECO:0000256" key="5">
    <source>
        <dbReference type="SAM" id="Phobius"/>
    </source>
</evidence>
<evidence type="ECO:0000313" key="7">
    <source>
        <dbReference type="Proteomes" id="UP000463961"/>
    </source>
</evidence>
<keyword evidence="6" id="KW-0489">Methyltransferase</keyword>
<name>A0A7R6TN01_9RHOO</name>
<evidence type="ECO:0000256" key="3">
    <source>
        <dbReference type="ARBA" id="ARBA00022989"/>
    </source>
</evidence>
<evidence type="ECO:0000256" key="2">
    <source>
        <dbReference type="ARBA" id="ARBA00022692"/>
    </source>
</evidence>
<gene>
    <name evidence="6" type="ORF">ICHIAU1_13200</name>
</gene>
<keyword evidence="6" id="KW-0808">Transferase</keyword>
<organism evidence="6 7">
    <name type="scientific">Fluviibacter phosphoraccumulans</name>
    <dbReference type="NCBI Taxonomy" id="1751046"/>
    <lineage>
        <taxon>Bacteria</taxon>
        <taxon>Pseudomonadati</taxon>
        <taxon>Pseudomonadota</taxon>
        <taxon>Betaproteobacteria</taxon>
        <taxon>Rhodocyclales</taxon>
        <taxon>Fluviibacteraceae</taxon>
        <taxon>Fluviibacter</taxon>
    </lineage>
</organism>
<dbReference type="PANTHER" id="PTHR43847:SF1">
    <property type="entry name" value="BLL3993 PROTEIN"/>
    <property type="match status" value="1"/>
</dbReference>
<dbReference type="InterPro" id="IPR052527">
    <property type="entry name" value="Metal_cation-efflux_comp"/>
</dbReference>
<proteinExistence type="predicted"/>
<dbReference type="InterPro" id="IPR007318">
    <property type="entry name" value="Phopholipid_MeTrfase"/>
</dbReference>
<evidence type="ECO:0000313" key="6">
    <source>
        <dbReference type="EMBL" id="BBU69037.1"/>
    </source>
</evidence>
<feature type="transmembrane region" description="Helical" evidence="5">
    <location>
        <begin position="94"/>
        <end position="123"/>
    </location>
</feature>
<reference evidence="7" key="1">
    <citation type="submission" date="2020-01" db="EMBL/GenBank/DDBJ databases">
        <title>Phosphoaccumulans saitamaens gen. nov., sp. nov., a polyphosphate accumulating bacterium isolated from surface river water.</title>
        <authorList>
            <person name="Watanabe K."/>
            <person name="Suda W."/>
        </authorList>
    </citation>
    <scope>NUCLEOTIDE SEQUENCE [LARGE SCALE GENOMIC DNA]</scope>
    <source>
        <strain evidence="7">ICHIAU1</strain>
    </source>
</reference>
<dbReference type="RefSeq" id="WP_162050209.1">
    <property type="nucleotide sequence ID" value="NZ_AP022345.1"/>
</dbReference>
<dbReference type="AlphaFoldDB" id="A0A7R6TN01"/>
<dbReference type="GO" id="GO:0012505">
    <property type="term" value="C:endomembrane system"/>
    <property type="evidence" value="ECO:0007669"/>
    <property type="project" value="UniProtKB-SubCell"/>
</dbReference>
<dbReference type="OrthoDB" id="9811969at2"/>
<dbReference type="Gene3D" id="1.20.120.1630">
    <property type="match status" value="1"/>
</dbReference>
<keyword evidence="7" id="KW-1185">Reference proteome</keyword>
<dbReference type="Proteomes" id="UP000463961">
    <property type="component" value="Chromosome"/>
</dbReference>
<keyword evidence="4 5" id="KW-0472">Membrane</keyword>